<evidence type="ECO:0000313" key="1">
    <source>
        <dbReference type="EMBL" id="AVH81562.1"/>
    </source>
</evidence>
<reference evidence="1" key="1">
    <citation type="journal article" date="2018" name="Sci. Rep.">
        <title>Characterization of LE3 and LE4, the only lytic phages known to infect the spirochete Leptospira.</title>
        <authorList>
            <person name="Schiettekatte O."/>
            <person name="Vincent A.T."/>
            <person name="Malosse C."/>
            <person name="Lechat P."/>
            <person name="Chamot-Rooke J."/>
            <person name="Veyrier F.J."/>
            <person name="Picardeau M."/>
            <person name="Bourhy P."/>
        </authorList>
    </citation>
    <scope>NUCLEOTIDE SEQUENCE</scope>
    <source>
        <plasmid evidence="1">p2_L200901116</plasmid>
    </source>
</reference>
<organism evidence="1">
    <name type="scientific">Leptospira mayottensis 200901116</name>
    <dbReference type="NCBI Taxonomy" id="1192864"/>
    <lineage>
        <taxon>Bacteria</taxon>
        <taxon>Pseudomonadati</taxon>
        <taxon>Spirochaetota</taxon>
        <taxon>Spirochaetia</taxon>
        <taxon>Leptospirales</taxon>
        <taxon>Leptospiraceae</taxon>
        <taxon>Leptospira</taxon>
    </lineage>
</organism>
<dbReference type="EMBL" id="MF974398">
    <property type="protein sequence ID" value="AVH81562.1"/>
    <property type="molecule type" value="Genomic_DNA"/>
</dbReference>
<proteinExistence type="predicted"/>
<keyword evidence="1" id="KW-0614">Plasmid</keyword>
<dbReference type="AlphaFoldDB" id="A0A343URY9"/>
<geneLocation type="plasmid" evidence="1">
    <name>p2_L200901116</name>
</geneLocation>
<protein>
    <submittedName>
        <fullName evidence="1">Uncharacterized protein</fullName>
    </submittedName>
</protein>
<sequence length="43" mass="4641">MPNVLIFAIFYFLNATKFPDSIPALIVVTSSKISGISLSPGDR</sequence>
<accession>A0A343URY9</accession>
<name>A0A343URY9_9LEPT</name>